<proteinExistence type="inferred from homology"/>
<evidence type="ECO:0000256" key="5">
    <source>
        <dbReference type="ARBA" id="ARBA00022989"/>
    </source>
</evidence>
<dbReference type="EMBL" id="JACNIG010000369">
    <property type="protein sequence ID" value="MBC8434009.1"/>
    <property type="molecule type" value="Genomic_DNA"/>
</dbReference>
<evidence type="ECO:0000256" key="6">
    <source>
        <dbReference type="ARBA" id="ARBA00023136"/>
    </source>
</evidence>
<organism evidence="9 10">
    <name type="scientific">Candidatus Desulfatibia vada</name>
    <dbReference type="NCBI Taxonomy" id="2841696"/>
    <lineage>
        <taxon>Bacteria</taxon>
        <taxon>Pseudomonadati</taxon>
        <taxon>Thermodesulfobacteriota</taxon>
        <taxon>Desulfobacteria</taxon>
        <taxon>Desulfobacterales</taxon>
        <taxon>Desulfobacterales incertae sedis</taxon>
        <taxon>Candidatus Desulfatibia</taxon>
    </lineage>
</organism>
<dbReference type="Gene3D" id="1.10.3720.10">
    <property type="entry name" value="MetI-like"/>
    <property type="match status" value="1"/>
</dbReference>
<dbReference type="GO" id="GO:0055085">
    <property type="term" value="P:transmembrane transport"/>
    <property type="evidence" value="ECO:0007669"/>
    <property type="project" value="InterPro"/>
</dbReference>
<feature type="transmembrane region" description="Helical" evidence="7">
    <location>
        <begin position="99"/>
        <end position="122"/>
    </location>
</feature>
<protein>
    <submittedName>
        <fullName evidence="9">ABC transporter permease</fullName>
    </submittedName>
</protein>
<feature type="domain" description="ABC transmembrane type-1" evidence="8">
    <location>
        <begin position="95"/>
        <end position="306"/>
    </location>
</feature>
<dbReference type="InterPro" id="IPR000515">
    <property type="entry name" value="MetI-like"/>
</dbReference>
<feature type="transmembrane region" description="Helical" evidence="7">
    <location>
        <begin position="241"/>
        <end position="267"/>
    </location>
</feature>
<gene>
    <name evidence="9" type="ORF">H8D96_19030</name>
</gene>
<dbReference type="AlphaFoldDB" id="A0A8J6NVC2"/>
<dbReference type="GO" id="GO:0005886">
    <property type="term" value="C:plasma membrane"/>
    <property type="evidence" value="ECO:0007669"/>
    <property type="project" value="UniProtKB-SubCell"/>
</dbReference>
<feature type="transmembrane region" description="Helical" evidence="7">
    <location>
        <begin position="12"/>
        <end position="30"/>
    </location>
</feature>
<evidence type="ECO:0000313" key="10">
    <source>
        <dbReference type="Proteomes" id="UP000605201"/>
    </source>
</evidence>
<keyword evidence="3" id="KW-1003">Cell membrane</keyword>
<evidence type="ECO:0000256" key="3">
    <source>
        <dbReference type="ARBA" id="ARBA00022475"/>
    </source>
</evidence>
<keyword evidence="2 7" id="KW-0813">Transport</keyword>
<dbReference type="InterPro" id="IPR035906">
    <property type="entry name" value="MetI-like_sf"/>
</dbReference>
<dbReference type="PANTHER" id="PTHR30465:SF0">
    <property type="entry name" value="OLIGOPEPTIDE TRANSPORT SYSTEM PERMEASE PROTEIN APPB"/>
    <property type="match status" value="1"/>
</dbReference>
<feature type="transmembrane region" description="Helical" evidence="7">
    <location>
        <begin position="184"/>
        <end position="202"/>
    </location>
</feature>
<comment type="subcellular location">
    <subcellularLocation>
        <location evidence="1 7">Cell membrane</location>
        <topology evidence="1 7">Multi-pass membrane protein</topology>
    </subcellularLocation>
</comment>
<dbReference type="Pfam" id="PF00528">
    <property type="entry name" value="BPD_transp_1"/>
    <property type="match status" value="1"/>
</dbReference>
<dbReference type="PROSITE" id="PS50928">
    <property type="entry name" value="ABC_TM1"/>
    <property type="match status" value="1"/>
</dbReference>
<keyword evidence="4 7" id="KW-0812">Transmembrane</keyword>
<keyword evidence="5 7" id="KW-1133">Transmembrane helix</keyword>
<dbReference type="InterPro" id="IPR045621">
    <property type="entry name" value="BPD_transp_1_N"/>
</dbReference>
<accession>A0A8J6NVC2</accession>
<keyword evidence="6 7" id="KW-0472">Membrane</keyword>
<evidence type="ECO:0000256" key="1">
    <source>
        <dbReference type="ARBA" id="ARBA00004651"/>
    </source>
</evidence>
<name>A0A8J6NVC2_9BACT</name>
<evidence type="ECO:0000256" key="4">
    <source>
        <dbReference type="ARBA" id="ARBA00022692"/>
    </source>
</evidence>
<sequence length="319" mass="36115">MISFIGRSVVQKTITLFFVSVVSFLIIHLAPGKPSQVDPLNPKFTPEMVERFQKEFHLDKPLYVQYIYFYQDLFTGKTVSWKDNQSVLKKIWERFLNSLPLFIVGTILTWTLSFPVGIRSAIFRGRLFDRSATFLSYLLISIPGFFFAYILIIFVVTRFHVPVIGMETFGFGNASLPHVIMDRIWHLLLPAGLGATGGVAVLSRYVRSQMLEVEGQDYIRTAWAKGLPPEQVHYKHALRNALLPFVTMFGLILPGLIGGSVIIESIFSWPGMGRMAYEAILARDYPVILTVNFVSAVLVLAGTFISDLLYIVVDPRIRL</sequence>
<comment type="similarity">
    <text evidence="7">Belongs to the binding-protein-dependent transport system permease family.</text>
</comment>
<feature type="transmembrane region" description="Helical" evidence="7">
    <location>
        <begin position="287"/>
        <end position="313"/>
    </location>
</feature>
<feature type="transmembrane region" description="Helical" evidence="7">
    <location>
        <begin position="134"/>
        <end position="156"/>
    </location>
</feature>
<dbReference type="Pfam" id="PF19300">
    <property type="entry name" value="BPD_transp_1_N"/>
    <property type="match status" value="1"/>
</dbReference>
<evidence type="ECO:0000256" key="2">
    <source>
        <dbReference type="ARBA" id="ARBA00022448"/>
    </source>
</evidence>
<dbReference type="Proteomes" id="UP000605201">
    <property type="component" value="Unassembled WGS sequence"/>
</dbReference>
<dbReference type="CDD" id="cd06261">
    <property type="entry name" value="TM_PBP2"/>
    <property type="match status" value="1"/>
</dbReference>
<evidence type="ECO:0000256" key="7">
    <source>
        <dbReference type="RuleBase" id="RU363032"/>
    </source>
</evidence>
<evidence type="ECO:0000313" key="9">
    <source>
        <dbReference type="EMBL" id="MBC8434009.1"/>
    </source>
</evidence>
<dbReference type="PANTHER" id="PTHR30465">
    <property type="entry name" value="INNER MEMBRANE ABC TRANSPORTER"/>
    <property type="match status" value="1"/>
</dbReference>
<comment type="caution">
    <text evidence="9">The sequence shown here is derived from an EMBL/GenBank/DDBJ whole genome shotgun (WGS) entry which is preliminary data.</text>
</comment>
<evidence type="ECO:0000259" key="8">
    <source>
        <dbReference type="PROSITE" id="PS50928"/>
    </source>
</evidence>
<reference evidence="9 10" key="1">
    <citation type="submission" date="2020-08" db="EMBL/GenBank/DDBJ databases">
        <title>Bridging the membrane lipid divide: bacteria of the FCB group superphylum have the potential to synthesize archaeal ether lipids.</title>
        <authorList>
            <person name="Villanueva L."/>
            <person name="Von Meijenfeldt F.A.B."/>
            <person name="Westbye A.B."/>
            <person name="Yadav S."/>
            <person name="Hopmans E.C."/>
            <person name="Dutilh B.E."/>
            <person name="Sinninghe Damste J.S."/>
        </authorList>
    </citation>
    <scope>NUCLEOTIDE SEQUENCE [LARGE SCALE GENOMIC DNA]</scope>
    <source>
        <strain evidence="9">NIOZ-UU17</strain>
    </source>
</reference>
<dbReference type="SUPFAM" id="SSF161098">
    <property type="entry name" value="MetI-like"/>
    <property type="match status" value="1"/>
</dbReference>